<dbReference type="STRING" id="1437425.CSEC_1448"/>
<keyword evidence="3" id="KW-1185">Reference proteome</keyword>
<comment type="caution">
    <text evidence="2">The sequence shown here is derived from an EMBL/GenBank/DDBJ whole genome shotgun (WGS) entry which is preliminary data.</text>
</comment>
<dbReference type="eggNOG" id="ENOG5033JN6">
    <property type="taxonomic scope" value="Bacteria"/>
</dbReference>
<sequence>MQRKYVTLALVALFSIATAIYAYDALKKSWFYFQLDGQTKIEAPNFFVKEISDEKYAVEGRYGYKIKDKTYQGISRVGGRFYRNEFAASSAIKKIQTPLPVYFSKNSPEISSLEKNFPYKEVVYSLILLGGFLYFVALGYSFSKKA</sequence>
<dbReference type="AlphaFoldDB" id="A0A090CZ90"/>
<protein>
    <submittedName>
        <fullName evidence="2">Membrane protein</fullName>
    </submittedName>
</protein>
<accession>A0A090CZ90</accession>
<evidence type="ECO:0000313" key="3">
    <source>
        <dbReference type="Proteomes" id="UP000031552"/>
    </source>
</evidence>
<keyword evidence="1" id="KW-0812">Transmembrane</keyword>
<reference evidence="2" key="1">
    <citation type="submission" date="2013-12" db="EMBL/GenBank/DDBJ databases">
        <authorList>
            <person name="Linke B."/>
        </authorList>
    </citation>
    <scope>NUCLEOTIDE SEQUENCE [LARGE SCALE GENOMIC DNA]</scope>
    <source>
        <strain evidence="2">CRIB-18</strain>
    </source>
</reference>
<organism evidence="2 3">
    <name type="scientific">Candidatus Criblamydia sequanensis CRIB-18</name>
    <dbReference type="NCBI Taxonomy" id="1437425"/>
    <lineage>
        <taxon>Bacteria</taxon>
        <taxon>Pseudomonadati</taxon>
        <taxon>Chlamydiota</taxon>
        <taxon>Chlamydiia</taxon>
        <taxon>Parachlamydiales</taxon>
        <taxon>Candidatus Criblamydiaceae</taxon>
        <taxon>Candidatus Criblamydia</taxon>
    </lineage>
</organism>
<proteinExistence type="predicted"/>
<gene>
    <name evidence="2" type="ORF">CSEC_1448</name>
</gene>
<dbReference type="Proteomes" id="UP000031552">
    <property type="component" value="Unassembled WGS sequence"/>
</dbReference>
<reference evidence="2" key="2">
    <citation type="submission" date="2014-09" db="EMBL/GenBank/DDBJ databases">
        <title>Criblamydia sequanensis harbors a mega-plasmid encoding arsenite resistance.</title>
        <authorList>
            <person name="Bertelli C."/>
            <person name="Goesmann A."/>
            <person name="Greub G."/>
        </authorList>
    </citation>
    <scope>NUCLEOTIDE SEQUENCE [LARGE SCALE GENOMIC DNA]</scope>
    <source>
        <strain evidence="2">CRIB-18</strain>
    </source>
</reference>
<feature type="transmembrane region" description="Helical" evidence="1">
    <location>
        <begin position="122"/>
        <end position="142"/>
    </location>
</feature>
<dbReference type="RefSeq" id="WP_041017814.1">
    <property type="nucleotide sequence ID" value="NZ_CCEJ010000007.1"/>
</dbReference>
<dbReference type="EMBL" id="CCEJ010000007">
    <property type="protein sequence ID" value="CDR34262.1"/>
    <property type="molecule type" value="Genomic_DNA"/>
</dbReference>
<keyword evidence="1" id="KW-0472">Membrane</keyword>
<evidence type="ECO:0000256" key="1">
    <source>
        <dbReference type="SAM" id="Phobius"/>
    </source>
</evidence>
<keyword evidence="1" id="KW-1133">Transmembrane helix</keyword>
<evidence type="ECO:0000313" key="2">
    <source>
        <dbReference type="EMBL" id="CDR34262.1"/>
    </source>
</evidence>
<name>A0A090CZ90_9BACT</name>